<evidence type="ECO:0000256" key="3">
    <source>
        <dbReference type="ARBA" id="ARBA00022448"/>
    </source>
</evidence>
<evidence type="ECO:0000313" key="8">
    <source>
        <dbReference type="EMBL" id="KAK0754826.1"/>
    </source>
</evidence>
<dbReference type="GO" id="GO:0005737">
    <property type="term" value="C:cytoplasm"/>
    <property type="evidence" value="ECO:0007669"/>
    <property type="project" value="UniProtKB-SubCell"/>
</dbReference>
<dbReference type="EMBL" id="JAUKUD010000001">
    <property type="protein sequence ID" value="KAK0754826.1"/>
    <property type="molecule type" value="Genomic_DNA"/>
</dbReference>
<dbReference type="AlphaFoldDB" id="A0AA40FBT5"/>
<evidence type="ECO:0000256" key="4">
    <source>
        <dbReference type="ARBA" id="ARBA00022490"/>
    </source>
</evidence>
<dbReference type="PANTHER" id="PTHR28280:SF1">
    <property type="entry name" value="SHUTTLING PRE-60S FACTOR ECM1"/>
    <property type="match status" value="1"/>
</dbReference>
<feature type="compositionally biased region" description="Basic residues" evidence="7">
    <location>
        <begin position="1"/>
        <end position="15"/>
    </location>
</feature>
<feature type="region of interest" description="Disordered" evidence="7">
    <location>
        <begin position="1"/>
        <end position="94"/>
    </location>
</feature>
<feature type="compositionally biased region" description="Basic and acidic residues" evidence="7">
    <location>
        <begin position="151"/>
        <end position="160"/>
    </location>
</feature>
<dbReference type="GO" id="GO:0030687">
    <property type="term" value="C:preribosome, large subunit precursor"/>
    <property type="evidence" value="ECO:0007669"/>
    <property type="project" value="TreeGrafter"/>
</dbReference>
<dbReference type="GO" id="GO:0005730">
    <property type="term" value="C:nucleolus"/>
    <property type="evidence" value="ECO:0007669"/>
    <property type="project" value="TreeGrafter"/>
</dbReference>
<dbReference type="Pfam" id="PF09135">
    <property type="entry name" value="Alb1"/>
    <property type="match status" value="1"/>
</dbReference>
<feature type="region of interest" description="Disordered" evidence="7">
    <location>
        <begin position="148"/>
        <end position="181"/>
    </location>
</feature>
<comment type="caution">
    <text evidence="8">The sequence shown here is derived from an EMBL/GenBank/DDBJ whole genome shotgun (WGS) entry which is preliminary data.</text>
</comment>
<feature type="compositionally biased region" description="Basic residues" evidence="7">
    <location>
        <begin position="53"/>
        <end position="69"/>
    </location>
</feature>
<dbReference type="PANTHER" id="PTHR28280">
    <property type="entry name" value="SHUTTLING PRE-60S FACTOR ECM1"/>
    <property type="match status" value="1"/>
</dbReference>
<dbReference type="InterPro" id="IPR022784">
    <property type="entry name" value="Ribosome_bgen_Alb1"/>
</dbReference>
<name>A0AA40FBT5_9PEZI</name>
<evidence type="ECO:0000256" key="6">
    <source>
        <dbReference type="ARBA" id="ARBA00023242"/>
    </source>
</evidence>
<protein>
    <submittedName>
        <fullName evidence="8">Alb1-domain-containing protein</fullName>
    </submittedName>
</protein>
<keyword evidence="4" id="KW-0963">Cytoplasm</keyword>
<dbReference type="GO" id="GO:0000055">
    <property type="term" value="P:ribosomal large subunit export from nucleus"/>
    <property type="evidence" value="ECO:0007669"/>
    <property type="project" value="TreeGrafter"/>
</dbReference>
<proteinExistence type="predicted"/>
<comment type="subcellular location">
    <subcellularLocation>
        <location evidence="2">Cytoplasm</location>
    </subcellularLocation>
    <subcellularLocation>
        <location evidence="1">Nucleus</location>
    </subcellularLocation>
</comment>
<dbReference type="InterPro" id="IPR053278">
    <property type="entry name" value="Pre-60S_factor_ECM1"/>
</dbReference>
<evidence type="ECO:0000256" key="7">
    <source>
        <dbReference type="SAM" id="MobiDB-lite"/>
    </source>
</evidence>
<feature type="compositionally biased region" description="Basic and acidic residues" evidence="7">
    <location>
        <begin position="70"/>
        <end position="91"/>
    </location>
</feature>
<reference evidence="8" key="1">
    <citation type="submission" date="2023-06" db="EMBL/GenBank/DDBJ databases">
        <title>Genome-scale phylogeny and comparative genomics of the fungal order Sordariales.</title>
        <authorList>
            <consortium name="Lawrence Berkeley National Laboratory"/>
            <person name="Hensen N."/>
            <person name="Bonometti L."/>
            <person name="Westerberg I."/>
            <person name="Brannstrom I.O."/>
            <person name="Guillou S."/>
            <person name="Cros-Aarteil S."/>
            <person name="Calhoun S."/>
            <person name="Haridas S."/>
            <person name="Kuo A."/>
            <person name="Mondo S."/>
            <person name="Pangilinan J."/>
            <person name="Riley R."/>
            <person name="LaButti K."/>
            <person name="Andreopoulos B."/>
            <person name="Lipzen A."/>
            <person name="Chen C."/>
            <person name="Yanf M."/>
            <person name="Daum C."/>
            <person name="Ng V."/>
            <person name="Clum A."/>
            <person name="Steindorff A."/>
            <person name="Ohm R."/>
            <person name="Martin F."/>
            <person name="Silar P."/>
            <person name="Natvig D."/>
            <person name="Lalanne C."/>
            <person name="Gautier V."/>
            <person name="Ament-velasquez S.L."/>
            <person name="Kruys A."/>
            <person name="Hutchinson M.I."/>
            <person name="Powell A.J."/>
            <person name="Barry K."/>
            <person name="Miller A.N."/>
            <person name="Grigoriev I.V."/>
            <person name="Debuchy R."/>
            <person name="Gladieux P."/>
            <person name="Thoren M.H."/>
            <person name="Johannesson H."/>
        </authorList>
    </citation>
    <scope>NUCLEOTIDE SEQUENCE</scope>
    <source>
        <strain evidence="8">SMH3187-1</strain>
    </source>
</reference>
<keyword evidence="5" id="KW-0690">Ribosome biogenesis</keyword>
<evidence type="ECO:0000313" key="9">
    <source>
        <dbReference type="Proteomes" id="UP001172155"/>
    </source>
</evidence>
<keyword evidence="9" id="KW-1185">Reference proteome</keyword>
<evidence type="ECO:0000256" key="5">
    <source>
        <dbReference type="ARBA" id="ARBA00022517"/>
    </source>
</evidence>
<organism evidence="8 9">
    <name type="scientific">Schizothecium vesticola</name>
    <dbReference type="NCBI Taxonomy" id="314040"/>
    <lineage>
        <taxon>Eukaryota</taxon>
        <taxon>Fungi</taxon>
        <taxon>Dikarya</taxon>
        <taxon>Ascomycota</taxon>
        <taxon>Pezizomycotina</taxon>
        <taxon>Sordariomycetes</taxon>
        <taxon>Sordariomycetidae</taxon>
        <taxon>Sordariales</taxon>
        <taxon>Schizotheciaceae</taxon>
        <taxon>Schizothecium</taxon>
    </lineage>
</organism>
<dbReference type="Proteomes" id="UP001172155">
    <property type="component" value="Unassembled WGS sequence"/>
</dbReference>
<keyword evidence="6" id="KW-0539">Nucleus</keyword>
<gene>
    <name evidence="8" type="ORF">B0T18DRAFT_400110</name>
</gene>
<sequence>MAKQRATSKHSRAARRATSPGIDTDKSLKNVKPPPADSKKPDVLAAHRSGGIIKKRRKVVLSTKARKRQEKSMDRAEAVMDRTSTKVEKSKGSFRVIQSRKKTWDEINRGALGLVEPPPPPAAAAKKVKASKNQAEDEYVAEFYAGDDDADMKGAAEEGVKSGPVAVAPELGPVEGEDEVL</sequence>
<keyword evidence="3" id="KW-0813">Transport</keyword>
<evidence type="ECO:0000256" key="2">
    <source>
        <dbReference type="ARBA" id="ARBA00004496"/>
    </source>
</evidence>
<evidence type="ECO:0000256" key="1">
    <source>
        <dbReference type="ARBA" id="ARBA00004123"/>
    </source>
</evidence>
<accession>A0AA40FBT5</accession>